<comment type="caution">
    <text evidence="11">The sequence shown here is derived from an EMBL/GenBank/DDBJ whole genome shotgun (WGS) entry which is preliminary data.</text>
</comment>
<sequence>MSGVHIPRCVGWRATSYCQLLGARQPAKDRSCDALVRGEAGYCLCEGGVTVARVGCGPHKFRCCDKCAELATDSSAAVKLPQPLTCTAAAANVSAPATAPSAVAAPIRAGNYSTADVWGIVDSILMKHGLGEVSLPGTRTHRSDWVMEGLRLPRRTVEQLAGAVADVLADVPPYPPGAFSGRGVVMVGGGLHYLIPAWASLNVLRKSGCRLPVEVWFPVGEQPSRPAAAALEGLGGVAVRSLDVADLQQRGFALKSAALLLSSFQEVLFLDSDNLAVRDPSALFETPQYAATGALFWRDFWDRSSVPEIHEILRFPKERVPKVTFESGQMLIDKARHWRGLLLAVYMNVYGKTFAELLSCYLGKGDKETFAYGMLAAGEPLWVSPQPPASAGVAQVLCEPGRAASCRRQFMGNTMVQPGPDGLPLFFHANYEKWDLALPASFDAYQRRWQVLAGVGPGPGTRLQDVVGGVFLNASYGIGYDVERHVFEVLASLRCAPWFASYYQLRLALDDPPLPGLDGFHPLPNYISFRPFYRLGWPGAYTGGALFQPGLGDRLVHAYYRHLRWRLKPLERRLGLKKK</sequence>
<evidence type="ECO:0000256" key="6">
    <source>
        <dbReference type="ARBA" id="ARBA00022968"/>
    </source>
</evidence>
<evidence type="ECO:0000313" key="12">
    <source>
        <dbReference type="Proteomes" id="UP000613740"/>
    </source>
</evidence>
<keyword evidence="7" id="KW-1133">Transmembrane helix</keyword>
<dbReference type="InterPro" id="IPR022751">
    <property type="entry name" value="Alpha_mannosyltransferase"/>
</dbReference>
<dbReference type="PANTHER" id="PTHR31646:SF1">
    <property type="entry name" value="ALPHA-1,2-MANNOSYLTRANSFERASE MNN2"/>
    <property type="match status" value="1"/>
</dbReference>
<gene>
    <name evidence="11" type="ORF">HYH02_014594</name>
</gene>
<comment type="subcellular location">
    <subcellularLocation>
        <location evidence="10">Endomembrane system</location>
        <topology evidence="10">Single-pass membrane protein</topology>
    </subcellularLocation>
    <subcellularLocation>
        <location evidence="1">Golgi apparatus membrane</location>
    </subcellularLocation>
    <subcellularLocation>
        <location evidence="2">Membrane</location>
        <topology evidence="2">Single-pass type II membrane protein</topology>
    </subcellularLocation>
</comment>
<dbReference type="Proteomes" id="UP000613740">
    <property type="component" value="Unassembled WGS sequence"/>
</dbReference>
<keyword evidence="8" id="KW-0333">Golgi apparatus</keyword>
<keyword evidence="12" id="KW-1185">Reference proteome</keyword>
<proteinExistence type="inferred from homology"/>
<dbReference type="Pfam" id="PF11051">
    <property type="entry name" value="Mannosyl_trans3"/>
    <property type="match status" value="2"/>
</dbReference>
<protein>
    <submittedName>
        <fullName evidence="11">Uncharacterized protein</fullName>
    </submittedName>
</protein>
<dbReference type="SUPFAM" id="SSF53448">
    <property type="entry name" value="Nucleotide-diphospho-sugar transferases"/>
    <property type="match status" value="1"/>
</dbReference>
<keyword evidence="5" id="KW-0812">Transmembrane</keyword>
<dbReference type="AlphaFoldDB" id="A0A835SI19"/>
<evidence type="ECO:0000256" key="1">
    <source>
        <dbReference type="ARBA" id="ARBA00004394"/>
    </source>
</evidence>
<evidence type="ECO:0000256" key="2">
    <source>
        <dbReference type="ARBA" id="ARBA00004606"/>
    </source>
</evidence>
<evidence type="ECO:0000256" key="3">
    <source>
        <dbReference type="ARBA" id="ARBA00009105"/>
    </source>
</evidence>
<dbReference type="InterPro" id="IPR029044">
    <property type="entry name" value="Nucleotide-diphossugar_trans"/>
</dbReference>
<evidence type="ECO:0000313" key="11">
    <source>
        <dbReference type="EMBL" id="KAG2427374.1"/>
    </source>
</evidence>
<dbReference type="GO" id="GO:0000139">
    <property type="term" value="C:Golgi membrane"/>
    <property type="evidence" value="ECO:0007669"/>
    <property type="project" value="UniProtKB-SubCell"/>
</dbReference>
<reference evidence="11" key="1">
    <citation type="journal article" date="2020" name="bioRxiv">
        <title>Comparative genomics of Chlamydomonas.</title>
        <authorList>
            <person name="Craig R.J."/>
            <person name="Hasan A.R."/>
            <person name="Ness R.W."/>
            <person name="Keightley P.D."/>
        </authorList>
    </citation>
    <scope>NUCLEOTIDE SEQUENCE</scope>
    <source>
        <strain evidence="11">CCAP 11/173</strain>
    </source>
</reference>
<dbReference type="Gene3D" id="3.90.550.10">
    <property type="entry name" value="Spore Coat Polysaccharide Biosynthesis Protein SpsA, Chain A"/>
    <property type="match status" value="1"/>
</dbReference>
<evidence type="ECO:0000256" key="10">
    <source>
        <dbReference type="ARBA" id="ARBA00037847"/>
    </source>
</evidence>
<dbReference type="EMBL" id="JAEHOD010000101">
    <property type="protein sequence ID" value="KAG2427374.1"/>
    <property type="molecule type" value="Genomic_DNA"/>
</dbReference>
<evidence type="ECO:0000256" key="4">
    <source>
        <dbReference type="ARBA" id="ARBA00022679"/>
    </source>
</evidence>
<evidence type="ECO:0000256" key="5">
    <source>
        <dbReference type="ARBA" id="ARBA00022692"/>
    </source>
</evidence>
<evidence type="ECO:0000256" key="9">
    <source>
        <dbReference type="ARBA" id="ARBA00023136"/>
    </source>
</evidence>
<name>A0A835SI19_9CHLO</name>
<dbReference type="GO" id="GO:0000026">
    <property type="term" value="F:alpha-1,2-mannosyltransferase activity"/>
    <property type="evidence" value="ECO:0007669"/>
    <property type="project" value="TreeGrafter"/>
</dbReference>
<keyword evidence="9" id="KW-0472">Membrane</keyword>
<dbReference type="OrthoDB" id="534101at2759"/>
<evidence type="ECO:0000256" key="7">
    <source>
        <dbReference type="ARBA" id="ARBA00022989"/>
    </source>
</evidence>
<dbReference type="PANTHER" id="PTHR31646">
    <property type="entry name" value="ALPHA-1,2-MANNOSYLTRANSFERASE MNN2"/>
    <property type="match status" value="1"/>
</dbReference>
<comment type="similarity">
    <text evidence="3">Belongs to the MNN1/MNT family.</text>
</comment>
<organism evidence="11 12">
    <name type="scientific">Chlamydomonas schloesseri</name>
    <dbReference type="NCBI Taxonomy" id="2026947"/>
    <lineage>
        <taxon>Eukaryota</taxon>
        <taxon>Viridiplantae</taxon>
        <taxon>Chlorophyta</taxon>
        <taxon>core chlorophytes</taxon>
        <taxon>Chlorophyceae</taxon>
        <taxon>CS clade</taxon>
        <taxon>Chlamydomonadales</taxon>
        <taxon>Chlamydomonadaceae</taxon>
        <taxon>Chlamydomonas</taxon>
    </lineage>
</organism>
<dbReference type="GO" id="GO:0046354">
    <property type="term" value="P:mannan biosynthetic process"/>
    <property type="evidence" value="ECO:0007669"/>
    <property type="project" value="TreeGrafter"/>
</dbReference>
<keyword evidence="4" id="KW-0808">Transferase</keyword>
<accession>A0A835SI19</accession>
<evidence type="ECO:0000256" key="8">
    <source>
        <dbReference type="ARBA" id="ARBA00023034"/>
    </source>
</evidence>
<keyword evidence="6" id="KW-0735">Signal-anchor</keyword>